<name>A0ABU0ZN84_9ACTN</name>
<dbReference type="InterPro" id="IPR006179">
    <property type="entry name" value="5_nucleotidase/apyrase"/>
</dbReference>
<dbReference type="InterPro" id="IPR029052">
    <property type="entry name" value="Metallo-depent_PP-like"/>
</dbReference>
<dbReference type="Pfam" id="PF02872">
    <property type="entry name" value="5_nucleotid_C"/>
    <property type="match status" value="1"/>
</dbReference>
<accession>A0ABU0ZN84</accession>
<proteinExistence type="inferred from homology"/>
<comment type="similarity">
    <text evidence="1">Belongs to the 5'-nucleotidase family.</text>
</comment>
<dbReference type="InterPro" id="IPR006146">
    <property type="entry name" value="5'-Nucleotdase_CS"/>
</dbReference>
<dbReference type="RefSeq" id="WP_308715765.1">
    <property type="nucleotide sequence ID" value="NZ_JAVHUY010000031.1"/>
</dbReference>
<dbReference type="PRINTS" id="PR01607">
    <property type="entry name" value="APYRASEFAMLY"/>
</dbReference>
<dbReference type="SUPFAM" id="SSF55816">
    <property type="entry name" value="5'-nucleotidase (syn. UDP-sugar hydrolase), C-terminal domain"/>
    <property type="match status" value="1"/>
</dbReference>
<evidence type="ECO:0000313" key="3">
    <source>
        <dbReference type="EMBL" id="MDQ7908494.1"/>
    </source>
</evidence>
<dbReference type="Gene3D" id="3.90.780.10">
    <property type="entry name" value="5'-Nucleotidase, C-terminal domain"/>
    <property type="match status" value="1"/>
</dbReference>
<dbReference type="PROSITE" id="PS00786">
    <property type="entry name" value="5_NUCLEOTIDASE_2"/>
    <property type="match status" value="1"/>
</dbReference>
<organism evidence="3 4">
    <name type="scientific">Phytohabitans maris</name>
    <dbReference type="NCBI Taxonomy" id="3071409"/>
    <lineage>
        <taxon>Bacteria</taxon>
        <taxon>Bacillati</taxon>
        <taxon>Actinomycetota</taxon>
        <taxon>Actinomycetes</taxon>
        <taxon>Micromonosporales</taxon>
        <taxon>Micromonosporaceae</taxon>
    </lineage>
</organism>
<comment type="caution">
    <text evidence="3">The sequence shown here is derived from an EMBL/GenBank/DDBJ whole genome shotgun (WGS) entry which is preliminary data.</text>
</comment>
<gene>
    <name evidence="3" type="ORF">RB614_28590</name>
</gene>
<evidence type="ECO:0000313" key="4">
    <source>
        <dbReference type="Proteomes" id="UP001230908"/>
    </source>
</evidence>
<feature type="signal peptide" evidence="1">
    <location>
        <begin position="1"/>
        <end position="29"/>
    </location>
</feature>
<dbReference type="InterPro" id="IPR008334">
    <property type="entry name" value="5'-Nucleotdase_C"/>
</dbReference>
<protein>
    <submittedName>
        <fullName evidence="3">Bifunctional metallophosphatase/5'-nucleotidase</fullName>
    </submittedName>
</protein>
<dbReference type="Gene3D" id="3.60.21.10">
    <property type="match status" value="1"/>
</dbReference>
<dbReference type="PANTHER" id="PTHR11575">
    <property type="entry name" value="5'-NUCLEOTIDASE-RELATED"/>
    <property type="match status" value="1"/>
</dbReference>
<sequence length="613" mass="63248">MIGLQGLGRRAATLVVATTTALVSVTALAGSPAVSAHGDRPDFTLTVLHNNDGESHLVSAPGNPDFGGVARFKTLVDKLRRQATSGRPAPGQAAHRGALMLSSGDNFLAGPDFSASLEKGVPFYDALALKSVGYDAMAIGNHEFDFGPDVLADFIAGFGKDGPPFVSANLDMSDEPALAALVRRHTIVKSAVTRTGGERVGIVGATTPALRTISSPRDVGVLQDVAGIVQAEVDRLTRHGIDKVVLISHLQGLSEDRALIPLLRGVDVAIAGGGDELLAADSTPLVPGDAISTDPATGDKLRYPLYIRDAGGRDVPVVTTAGDYKYVGRLVVTFDKRGRVLRVDRGSGPVRVSGVAPDAVAANPYVRRAVVEPVVAYTEGLAATVVAQSQVALEGRREPGVRTGETNLGSLLADALLAAGRANAATYGVTPPRVALQNGGGIRNNSLLPAGPVTALDTFAVAPFGNFVAVVPDVSRAQFKEILENAVSRIPVADGRFAQVAGFRFGYDPTGTAQVVDDAGTVLTPGTRVRSVVLDDGTVLVDGGAVVDGPAISLATNDFSARGGDQYPFRGAPFTTVGVTYQQALAGYLATDLAGVVSAARYPEGGTGRITRL</sequence>
<dbReference type="InterPro" id="IPR036907">
    <property type="entry name" value="5'-Nucleotdase_C_sf"/>
</dbReference>
<dbReference type="PANTHER" id="PTHR11575:SF24">
    <property type="entry name" value="5'-NUCLEOTIDASE"/>
    <property type="match status" value="1"/>
</dbReference>
<dbReference type="Proteomes" id="UP001230908">
    <property type="component" value="Unassembled WGS sequence"/>
</dbReference>
<keyword evidence="4" id="KW-1185">Reference proteome</keyword>
<keyword evidence="1" id="KW-0378">Hydrolase</keyword>
<dbReference type="EMBL" id="JAVHUY010000031">
    <property type="protein sequence ID" value="MDQ7908494.1"/>
    <property type="molecule type" value="Genomic_DNA"/>
</dbReference>
<evidence type="ECO:0000256" key="1">
    <source>
        <dbReference type="RuleBase" id="RU362119"/>
    </source>
</evidence>
<keyword evidence="1" id="KW-0732">Signal</keyword>
<reference evidence="3 4" key="1">
    <citation type="submission" date="2023-08" db="EMBL/GenBank/DDBJ databases">
        <title>Phytohabitans sansha sp. nov., isolated from marine sediment.</title>
        <authorList>
            <person name="Zhao Y."/>
            <person name="Yi K."/>
        </authorList>
    </citation>
    <scope>NUCLEOTIDE SEQUENCE [LARGE SCALE GENOMIC DNA]</scope>
    <source>
        <strain evidence="3 4">ZYX-F-186</strain>
    </source>
</reference>
<feature type="domain" description="5'-Nucleotidase C-terminal" evidence="2">
    <location>
        <begin position="385"/>
        <end position="568"/>
    </location>
</feature>
<dbReference type="SUPFAM" id="SSF56300">
    <property type="entry name" value="Metallo-dependent phosphatases"/>
    <property type="match status" value="1"/>
</dbReference>
<keyword evidence="1" id="KW-0547">Nucleotide-binding</keyword>
<feature type="chain" id="PRO_5044967121" evidence="1">
    <location>
        <begin position="30"/>
        <end position="613"/>
    </location>
</feature>
<evidence type="ECO:0000259" key="2">
    <source>
        <dbReference type="Pfam" id="PF02872"/>
    </source>
</evidence>